<keyword evidence="1" id="KW-0732">Signal</keyword>
<protein>
    <submittedName>
        <fullName evidence="2">Uncharacterized protein</fullName>
    </submittedName>
</protein>
<keyword evidence="3" id="KW-1185">Reference proteome</keyword>
<dbReference type="Proteomes" id="UP001595828">
    <property type="component" value="Unassembled WGS sequence"/>
</dbReference>
<evidence type="ECO:0000313" key="3">
    <source>
        <dbReference type="Proteomes" id="UP001595828"/>
    </source>
</evidence>
<evidence type="ECO:0000313" key="2">
    <source>
        <dbReference type="EMBL" id="MFC4293657.1"/>
    </source>
</evidence>
<feature type="signal peptide" evidence="1">
    <location>
        <begin position="1"/>
        <end position="23"/>
    </location>
</feature>
<organism evidence="2 3">
    <name type="scientific">Novosphingobium tardum</name>
    <dbReference type="NCBI Taxonomy" id="1538021"/>
    <lineage>
        <taxon>Bacteria</taxon>
        <taxon>Pseudomonadati</taxon>
        <taxon>Pseudomonadota</taxon>
        <taxon>Alphaproteobacteria</taxon>
        <taxon>Sphingomonadales</taxon>
        <taxon>Sphingomonadaceae</taxon>
        <taxon>Novosphingobium</taxon>
    </lineage>
</organism>
<gene>
    <name evidence="2" type="ORF">ACFO0A_01150</name>
</gene>
<reference evidence="3" key="1">
    <citation type="journal article" date="2019" name="Int. J. Syst. Evol. Microbiol.">
        <title>The Global Catalogue of Microorganisms (GCM) 10K type strain sequencing project: providing services to taxonomists for standard genome sequencing and annotation.</title>
        <authorList>
            <consortium name="The Broad Institute Genomics Platform"/>
            <consortium name="The Broad Institute Genome Sequencing Center for Infectious Disease"/>
            <person name="Wu L."/>
            <person name="Ma J."/>
        </authorList>
    </citation>
    <scope>NUCLEOTIDE SEQUENCE [LARGE SCALE GENOMIC DNA]</scope>
    <source>
        <strain evidence="3">CGMCC 1.12989</strain>
    </source>
</reference>
<comment type="caution">
    <text evidence="2">The sequence shown here is derived from an EMBL/GenBank/DDBJ whole genome shotgun (WGS) entry which is preliminary data.</text>
</comment>
<proteinExistence type="predicted"/>
<sequence>MPRVLAALAAAIGLVVLPAAAFAQNAESEADRQIQQVLDQARARTDLRDPRCLFSHRSADQIVVCAAPDRNRDRLPLYQKELEARIHDSTPRAPDLFGLTPFAGFGPTVTFKGCFIPPCPPRPIYYFDIASLPQAPAGSDAARIAAGEIATP</sequence>
<dbReference type="RefSeq" id="WP_379537146.1">
    <property type="nucleotide sequence ID" value="NZ_JBHSDR010000003.1"/>
</dbReference>
<evidence type="ECO:0000256" key="1">
    <source>
        <dbReference type="SAM" id="SignalP"/>
    </source>
</evidence>
<name>A0ABV8RJR1_9SPHN</name>
<dbReference type="EMBL" id="JBHSDR010000003">
    <property type="protein sequence ID" value="MFC4293657.1"/>
    <property type="molecule type" value="Genomic_DNA"/>
</dbReference>
<feature type="chain" id="PRO_5046870975" evidence="1">
    <location>
        <begin position="24"/>
        <end position="152"/>
    </location>
</feature>
<accession>A0ABV8RJR1</accession>